<proteinExistence type="predicted"/>
<name>A0A8S5M5V5_9CAUD</name>
<reference evidence="1" key="1">
    <citation type="journal article" date="2021" name="Proc. Natl. Acad. Sci. U.S.A.">
        <title>A Catalog of Tens of Thousands of Viruses from Human Metagenomes Reveals Hidden Associations with Chronic Diseases.</title>
        <authorList>
            <person name="Tisza M.J."/>
            <person name="Buck C.B."/>
        </authorList>
    </citation>
    <scope>NUCLEOTIDE SEQUENCE</scope>
    <source>
        <strain evidence="1">CtCOj19</strain>
    </source>
</reference>
<dbReference type="EMBL" id="BK014831">
    <property type="protein sequence ID" value="DAD77713.1"/>
    <property type="molecule type" value="Genomic_DNA"/>
</dbReference>
<sequence>MKDERLYIDGELVDINAETKIALNIKSNLFRNVSDMAQNSTLSIRLPKTSRNQRILGHSDLVQSAGIATYANHNVSYYRNGVELIRDGIITILRVSNTAFEMSIHWGLSRRLERMSKKGVSLRDLSSSHTILFQKENEISTKSQFESIGYGYARYTPWRDQEVSISEWTAAQNMVFPKEEKTTPRTEYFFGGRRGDSGQKRRAYIHPVVRVSWLLERIKQEYGIEFDFLGDAREFIDTLAIPLVSKKSNALTFQQKYHVGLGPTEEDGFLRINAIGGNNLFRQEENGLLALSSTDIIFDVSGGWEFSLQGMSPVGTSGHSIHGGSFSNTDGTASRGWRGDRFVLHNTYKLSLIIKGRKETREFTIGADTDSGWAIDVEHGYRDTLRFDYDGKGKISIEEGDIVLFLWKRKAINKLRDAKFIGGTVTMTAAESDSVPFNTPYPIDINLPNIKIFDLIKTLAVLTGTFPVKRESNSHYILFKPFATILSNRNHALDWTNRVIAQGNENKPKEITFHIDSYAQNSYYRWKSDDTVKNNYNGVIRIPNETLELESTIFELPFAATDGDNIPLYVQGDGTTEENAKPPQYKACKDRIMQYKTDDDGCIRLYFNMSLQNIIDAKHTVIRDALKEAKIITEKMRVREVDLTNFDETRPVYLAQYSAYFAVLEIRTDDNGLADITMLKLKY</sequence>
<organism evidence="1">
    <name type="scientific">Siphoviridae sp. ctCOj19</name>
    <dbReference type="NCBI Taxonomy" id="2826193"/>
    <lineage>
        <taxon>Viruses</taxon>
        <taxon>Duplodnaviria</taxon>
        <taxon>Heunggongvirae</taxon>
        <taxon>Uroviricota</taxon>
        <taxon>Caudoviricetes</taxon>
    </lineage>
</organism>
<protein>
    <submittedName>
        <fullName evidence="1">Uncharacterized protein</fullName>
    </submittedName>
</protein>
<accession>A0A8S5M5V5</accession>
<evidence type="ECO:0000313" key="1">
    <source>
        <dbReference type="EMBL" id="DAD77713.1"/>
    </source>
</evidence>